<evidence type="ECO:0000256" key="1">
    <source>
        <dbReference type="ARBA" id="ARBA00006484"/>
    </source>
</evidence>
<dbReference type="InterPro" id="IPR020904">
    <property type="entry name" value="Sc_DH/Rdtase_CS"/>
</dbReference>
<dbReference type="InterPro" id="IPR057326">
    <property type="entry name" value="KR_dom"/>
</dbReference>
<evidence type="ECO:0000313" key="7">
    <source>
        <dbReference type="EMBL" id="PWN18390.1"/>
    </source>
</evidence>
<protein>
    <submittedName>
        <fullName evidence="7">NAD(P)-binding protein</fullName>
    </submittedName>
</protein>
<dbReference type="PRINTS" id="PR00080">
    <property type="entry name" value="SDRFAMILY"/>
</dbReference>
<dbReference type="GO" id="GO:0016616">
    <property type="term" value="F:oxidoreductase activity, acting on the CH-OH group of donors, NAD or NADP as acceptor"/>
    <property type="evidence" value="ECO:0007669"/>
    <property type="project" value="TreeGrafter"/>
</dbReference>
<dbReference type="EMBL" id="KZ819336">
    <property type="protein sequence ID" value="PWN18390.1"/>
    <property type="molecule type" value="Genomic_DNA"/>
</dbReference>
<dbReference type="SMART" id="SM00822">
    <property type="entry name" value="PKS_KR"/>
    <property type="match status" value="1"/>
</dbReference>
<evidence type="ECO:0000256" key="3">
    <source>
        <dbReference type="ARBA" id="ARBA00023002"/>
    </source>
</evidence>
<dbReference type="GeneID" id="37012218"/>
<reference evidence="7 8" key="1">
    <citation type="journal article" date="2018" name="Mol. Biol. Evol.">
        <title>Broad Genomic Sampling Reveals a Smut Pathogenic Ancestry of the Fungal Clade Ustilaginomycotina.</title>
        <authorList>
            <person name="Kijpornyongpan T."/>
            <person name="Mondo S.J."/>
            <person name="Barry K."/>
            <person name="Sandor L."/>
            <person name="Lee J."/>
            <person name="Lipzen A."/>
            <person name="Pangilinan J."/>
            <person name="LaButti K."/>
            <person name="Hainaut M."/>
            <person name="Henrissat B."/>
            <person name="Grigoriev I.V."/>
            <person name="Spatafora J.W."/>
            <person name="Aime M.C."/>
        </authorList>
    </citation>
    <scope>NUCLEOTIDE SEQUENCE [LARGE SCALE GENOMIC DNA]</scope>
    <source>
        <strain evidence="7 8">MCA 4718</strain>
    </source>
</reference>
<dbReference type="Proteomes" id="UP000245942">
    <property type="component" value="Unassembled WGS sequence"/>
</dbReference>
<dbReference type="PANTHER" id="PTHR42760:SF133">
    <property type="entry name" value="3-OXOACYL-[ACYL-CARRIER-PROTEIN] REDUCTASE"/>
    <property type="match status" value="1"/>
</dbReference>
<dbReference type="PROSITE" id="PS00061">
    <property type="entry name" value="ADH_SHORT"/>
    <property type="match status" value="1"/>
</dbReference>
<keyword evidence="8" id="KW-1185">Reference proteome</keyword>
<keyword evidence="2" id="KW-0521">NADP</keyword>
<dbReference type="GO" id="GO:0048038">
    <property type="term" value="F:quinone binding"/>
    <property type="evidence" value="ECO:0007669"/>
    <property type="project" value="TreeGrafter"/>
</dbReference>
<evidence type="ECO:0000259" key="6">
    <source>
        <dbReference type="SMART" id="SM00822"/>
    </source>
</evidence>
<accession>A0A316TZH6</accession>
<dbReference type="Gene3D" id="3.40.50.720">
    <property type="entry name" value="NAD(P)-binding Rossmann-like Domain"/>
    <property type="match status" value="1"/>
</dbReference>
<evidence type="ECO:0000256" key="5">
    <source>
        <dbReference type="SAM" id="MobiDB-lite"/>
    </source>
</evidence>
<dbReference type="InterPro" id="IPR002347">
    <property type="entry name" value="SDR_fam"/>
</dbReference>
<dbReference type="FunFam" id="3.40.50.720:FF:000084">
    <property type="entry name" value="Short-chain dehydrogenase reductase"/>
    <property type="match status" value="1"/>
</dbReference>
<comment type="similarity">
    <text evidence="1 4">Belongs to the short-chain dehydrogenases/reductases (SDR) family.</text>
</comment>
<evidence type="ECO:0000256" key="4">
    <source>
        <dbReference type="RuleBase" id="RU000363"/>
    </source>
</evidence>
<dbReference type="SUPFAM" id="SSF51735">
    <property type="entry name" value="NAD(P)-binding Rossmann-fold domains"/>
    <property type="match status" value="1"/>
</dbReference>
<name>A0A316TZH6_9BASI</name>
<dbReference type="InterPro" id="IPR036291">
    <property type="entry name" value="NAD(P)-bd_dom_sf"/>
</dbReference>
<dbReference type="Pfam" id="PF00106">
    <property type="entry name" value="adh_short"/>
    <property type="match status" value="1"/>
</dbReference>
<dbReference type="PANTHER" id="PTHR42760">
    <property type="entry name" value="SHORT-CHAIN DEHYDROGENASES/REDUCTASES FAMILY MEMBER"/>
    <property type="match status" value="1"/>
</dbReference>
<dbReference type="STRING" id="1684307.A0A316TZH6"/>
<dbReference type="OrthoDB" id="1393670at2759"/>
<organism evidence="7 8">
    <name type="scientific">Pseudomicrostroma glucosiphilum</name>
    <dbReference type="NCBI Taxonomy" id="1684307"/>
    <lineage>
        <taxon>Eukaryota</taxon>
        <taxon>Fungi</taxon>
        <taxon>Dikarya</taxon>
        <taxon>Basidiomycota</taxon>
        <taxon>Ustilaginomycotina</taxon>
        <taxon>Exobasidiomycetes</taxon>
        <taxon>Microstromatales</taxon>
        <taxon>Microstromatales incertae sedis</taxon>
        <taxon>Pseudomicrostroma</taxon>
    </lineage>
</organism>
<gene>
    <name evidence="7" type="ORF">BCV69DRAFT_252705</name>
</gene>
<dbReference type="AlphaFoldDB" id="A0A316TZH6"/>
<feature type="region of interest" description="Disordered" evidence="5">
    <location>
        <begin position="247"/>
        <end position="275"/>
    </location>
</feature>
<dbReference type="GO" id="GO:0006633">
    <property type="term" value="P:fatty acid biosynthetic process"/>
    <property type="evidence" value="ECO:0007669"/>
    <property type="project" value="TreeGrafter"/>
</dbReference>
<evidence type="ECO:0000256" key="2">
    <source>
        <dbReference type="ARBA" id="ARBA00022857"/>
    </source>
</evidence>
<dbReference type="PRINTS" id="PR00081">
    <property type="entry name" value="GDHRDH"/>
</dbReference>
<keyword evidence="3" id="KW-0560">Oxidoreductase</keyword>
<sequence length="308" mass="32006">MASRLAQLASHITGHPGTGGPIPAPLTGNLLQDQVCLITGSGQGIGRSCALLFAAHGAKVVISDLDGAKADSVRKEIEDAGGKDTAITVAGNVMEDGFAERLVKAAVDKWGKINVIVNNAGFTNDKMLHNLDDATFRQMLECHTVAPFRIIRAAAPYLRIKEESKRENRSIINISSTSGTHGNVGQINYSAAKAAVVGMTKTIAKEWGPFGVRANVVAFGWIDTRLTRAKESGETIVIDGKSVPLGIPGRPAAPSGSGDKPSVNATADIPLGRPGRTEEAASSVLFMASGLAGYVSGQVLEVTGGRGI</sequence>
<feature type="domain" description="Ketoreductase" evidence="6">
    <location>
        <begin position="34"/>
        <end position="210"/>
    </location>
</feature>
<evidence type="ECO:0000313" key="8">
    <source>
        <dbReference type="Proteomes" id="UP000245942"/>
    </source>
</evidence>
<dbReference type="Pfam" id="PF13561">
    <property type="entry name" value="adh_short_C2"/>
    <property type="match status" value="1"/>
</dbReference>
<dbReference type="RefSeq" id="XP_025345550.1">
    <property type="nucleotide sequence ID" value="XM_025490484.1"/>
</dbReference>
<proteinExistence type="inferred from homology"/>